<proteinExistence type="predicted"/>
<dbReference type="EMBL" id="UINC01214135">
    <property type="protein sequence ID" value="SVE39228.1"/>
    <property type="molecule type" value="Genomic_DNA"/>
</dbReference>
<sequence>PGAECDMAILPYKERTCSFEGKLPALTAPGQTMSYTVTFQDVGFKTDNGLEHPVSGDDTACMPRAEFDALVGSDPSNQEFDPDVPADALAALPDDDEPVCGGPNQVTLGPYTYTLKDPANALATSSMMNIGISGITDGPQEGADGELIPGNTYDVHVTYFEDVNEYVVEYDGTCDAAGALRYNMWLEFDNQILGGASGDNLDHDTPCGMNVAYAYDSVTNSWMSSRLTSEGIDYFHN</sequence>
<protein>
    <submittedName>
        <fullName evidence="1">Uncharacterized protein</fullName>
    </submittedName>
</protein>
<reference evidence="1" key="1">
    <citation type="submission" date="2018-05" db="EMBL/GenBank/DDBJ databases">
        <authorList>
            <person name="Lanie J.A."/>
            <person name="Ng W.-L."/>
            <person name="Kazmierczak K.M."/>
            <person name="Andrzejewski T.M."/>
            <person name="Davidsen T.M."/>
            <person name="Wayne K.J."/>
            <person name="Tettelin H."/>
            <person name="Glass J.I."/>
            <person name="Rusch D."/>
            <person name="Podicherti R."/>
            <person name="Tsui H.-C.T."/>
            <person name="Winkler M.E."/>
        </authorList>
    </citation>
    <scope>NUCLEOTIDE SEQUENCE</scope>
</reference>
<gene>
    <name evidence="1" type="ORF">METZ01_LOCUS492082</name>
</gene>
<accession>A0A383D5V4</accession>
<dbReference type="AlphaFoldDB" id="A0A383D5V4"/>
<name>A0A383D5V4_9ZZZZ</name>
<evidence type="ECO:0000313" key="1">
    <source>
        <dbReference type="EMBL" id="SVE39228.1"/>
    </source>
</evidence>
<feature type="non-terminal residue" evidence="1">
    <location>
        <position position="1"/>
    </location>
</feature>
<organism evidence="1">
    <name type="scientific">marine metagenome</name>
    <dbReference type="NCBI Taxonomy" id="408172"/>
    <lineage>
        <taxon>unclassified sequences</taxon>
        <taxon>metagenomes</taxon>
        <taxon>ecological metagenomes</taxon>
    </lineage>
</organism>
<feature type="non-terminal residue" evidence="1">
    <location>
        <position position="237"/>
    </location>
</feature>